<protein>
    <submittedName>
        <fullName evidence="3">Transcriptional regulator, Spx/MgsR family</fullName>
    </submittedName>
</protein>
<organism evidence="3 4">
    <name type="scientific">Moraxella cuniculi DSM 21768</name>
    <dbReference type="NCBI Taxonomy" id="1122245"/>
    <lineage>
        <taxon>Bacteria</taxon>
        <taxon>Pseudomonadati</taxon>
        <taxon>Pseudomonadota</taxon>
        <taxon>Gammaproteobacteria</taxon>
        <taxon>Moraxellales</taxon>
        <taxon>Moraxellaceae</taxon>
        <taxon>Moraxella</taxon>
    </lineage>
</organism>
<dbReference type="PANTHER" id="PTHR30041">
    <property type="entry name" value="ARSENATE REDUCTASE"/>
    <property type="match status" value="1"/>
</dbReference>
<evidence type="ECO:0000313" key="4">
    <source>
        <dbReference type="Proteomes" id="UP000187495"/>
    </source>
</evidence>
<dbReference type="InterPro" id="IPR036249">
    <property type="entry name" value="Thioredoxin-like_sf"/>
</dbReference>
<name>A0A1N7FYW1_9GAMM</name>
<dbReference type="EMBL" id="FTNU01000020">
    <property type="protein sequence ID" value="SIS05573.1"/>
    <property type="molecule type" value="Genomic_DNA"/>
</dbReference>
<dbReference type="PROSITE" id="PS51353">
    <property type="entry name" value="ARSC"/>
    <property type="match status" value="1"/>
</dbReference>
<dbReference type="PANTHER" id="PTHR30041:SF8">
    <property type="entry name" value="PROTEIN YFFB"/>
    <property type="match status" value="1"/>
</dbReference>
<dbReference type="RefSeq" id="WP_076556014.1">
    <property type="nucleotide sequence ID" value="NZ_FTNU01000020.1"/>
</dbReference>
<dbReference type="STRING" id="34061.B0189_08795"/>
<evidence type="ECO:0000256" key="1">
    <source>
        <dbReference type="ARBA" id="ARBA00007198"/>
    </source>
</evidence>
<evidence type="ECO:0000313" key="3">
    <source>
        <dbReference type="EMBL" id="SIS05573.1"/>
    </source>
</evidence>
<accession>A0A1N7FYW1</accession>
<sequence>MSITIYGIKNCATMKKAFDKLESLAVDYQFFDYKKSVLSEAEFVAFVKAFGIEKVINKKGTTYRKFDEATKQRVEAAIAKPDENNLNYLYQIVKENQSLIKRPIIMGDKQAVGFDDASYQQLFG</sequence>
<dbReference type="Gene3D" id="3.40.30.10">
    <property type="entry name" value="Glutaredoxin"/>
    <property type="match status" value="1"/>
</dbReference>
<comment type="similarity">
    <text evidence="1 2">Belongs to the ArsC family.</text>
</comment>
<dbReference type="Pfam" id="PF03960">
    <property type="entry name" value="ArsC"/>
    <property type="match status" value="1"/>
</dbReference>
<gene>
    <name evidence="3" type="ORF">SAMN02745664_12016</name>
</gene>
<dbReference type="AlphaFoldDB" id="A0A1N7FYW1"/>
<dbReference type="SUPFAM" id="SSF52833">
    <property type="entry name" value="Thioredoxin-like"/>
    <property type="match status" value="1"/>
</dbReference>
<evidence type="ECO:0000256" key="2">
    <source>
        <dbReference type="PROSITE-ProRule" id="PRU01282"/>
    </source>
</evidence>
<proteinExistence type="inferred from homology"/>
<keyword evidence="4" id="KW-1185">Reference proteome</keyword>
<dbReference type="InterPro" id="IPR006660">
    <property type="entry name" value="Arsenate_reductase-like"/>
</dbReference>
<reference evidence="4" key="1">
    <citation type="submission" date="2017-01" db="EMBL/GenBank/DDBJ databases">
        <authorList>
            <person name="Varghese N."/>
            <person name="Submissions S."/>
        </authorList>
    </citation>
    <scope>NUCLEOTIDE SEQUENCE [LARGE SCALE GENOMIC DNA]</scope>
    <source>
        <strain evidence="4">DSM 21768</strain>
    </source>
</reference>
<dbReference type="Proteomes" id="UP000187495">
    <property type="component" value="Unassembled WGS sequence"/>
</dbReference>